<evidence type="ECO:0000313" key="3">
    <source>
        <dbReference type="Proteomes" id="UP000069771"/>
    </source>
</evidence>
<dbReference type="GeneID" id="78477432"/>
<gene>
    <name evidence="1" type="ORF">AALO17_06060</name>
    <name evidence="2" type="ORF">BO223_08095</name>
</gene>
<reference evidence="1 3" key="1">
    <citation type="journal article" date="2016" name="Gut Pathog.">
        <title>Whole genome sequencing of "Faecalibaculum rodentium" ALO17, isolated from C57BL/6J laboratory mouse feces.</title>
        <authorList>
            <person name="Lim S."/>
            <person name="Chang D.H."/>
            <person name="Ahn S."/>
            <person name="Kim B.C."/>
        </authorList>
    </citation>
    <scope>NUCLEOTIDE SEQUENCE [LARGE SCALE GENOMIC DNA]</scope>
    <source>
        <strain evidence="1 3">Alo17</strain>
    </source>
</reference>
<accession>A0A140DSW3</accession>
<proteinExistence type="predicted"/>
<name>A0A140DSW3_9FIRM</name>
<evidence type="ECO:0000313" key="1">
    <source>
        <dbReference type="EMBL" id="AMK53740.1"/>
    </source>
</evidence>
<sequence>MNQISEMMKDFLKEEELEVFSPLMPAFTSLHQDEEILAVINPVGLENLYLQTCSSGAILSFGNWTQEYGTSQEDLADLKSDVDRILNSEMYVWSVVASNKMMVGLVSHEDIRYLDKTNQMGMDFMSTPQFLESVAKEHGTQDFLFWNPEIARPESRLFLC</sequence>
<dbReference type="Proteomes" id="UP000069771">
    <property type="component" value="Chromosome"/>
</dbReference>
<organism evidence="1 3">
    <name type="scientific">Faecalibaculum rodentium</name>
    <dbReference type="NCBI Taxonomy" id="1702221"/>
    <lineage>
        <taxon>Bacteria</taxon>
        <taxon>Bacillati</taxon>
        <taxon>Bacillota</taxon>
        <taxon>Erysipelotrichia</taxon>
        <taxon>Erysipelotrichales</taxon>
        <taxon>Erysipelotrichaceae</taxon>
        <taxon>Faecalibaculum</taxon>
    </lineage>
</organism>
<dbReference type="Proteomes" id="UP000186758">
    <property type="component" value="Unassembled WGS sequence"/>
</dbReference>
<dbReference type="EMBL" id="MPJZ01000065">
    <property type="protein sequence ID" value="OLU44536.1"/>
    <property type="molecule type" value="Genomic_DNA"/>
</dbReference>
<reference evidence="2 4" key="2">
    <citation type="submission" date="2016-11" db="EMBL/GenBank/DDBJ databases">
        <title>Description of two novel members of the family Erysipelotrichaceae: Ileibacterium lipovorans gen. nov., sp. nov. and Dubosiella newyorkensis, gen. nov., sp. nov.</title>
        <authorList>
            <person name="Cox L.M."/>
            <person name="Sohn J."/>
            <person name="Tyrrell K.L."/>
            <person name="Citron D.M."/>
            <person name="Lawson P.A."/>
            <person name="Patel N.B."/>
            <person name="Iizumi T."/>
            <person name="Perez-Perez G.I."/>
            <person name="Goldstein E.J."/>
            <person name="Blaser M.J."/>
        </authorList>
    </citation>
    <scope>NUCLEOTIDE SEQUENCE [LARGE SCALE GENOMIC DNA]</scope>
    <source>
        <strain evidence="2 4">NYU-BL-K8</strain>
    </source>
</reference>
<evidence type="ECO:0000313" key="2">
    <source>
        <dbReference type="EMBL" id="OLU44536.1"/>
    </source>
</evidence>
<keyword evidence="3" id="KW-1185">Reference proteome</keyword>
<dbReference type="AlphaFoldDB" id="A0A140DSW3"/>
<dbReference type="EMBL" id="CP011391">
    <property type="protein sequence ID" value="AMK53740.1"/>
    <property type="molecule type" value="Genomic_DNA"/>
</dbReference>
<protein>
    <submittedName>
        <fullName evidence="1">Uncharacterized protein</fullName>
    </submittedName>
</protein>
<evidence type="ECO:0000313" key="4">
    <source>
        <dbReference type="Proteomes" id="UP000186758"/>
    </source>
</evidence>
<dbReference type="RefSeq" id="WP_067555244.1">
    <property type="nucleotide sequence ID" value="NZ_CAJTBG010000069.1"/>
</dbReference>
<dbReference type="KEGG" id="fro:AALO17_06060"/>
<dbReference type="OrthoDB" id="1654565at2"/>